<sequence>MSRTEPYGRQPFVAPYRRHRAPPSVQTVALLQYLLALLILAGAAATAAIARGTPRYAALDRVPDSVRHNLRSGGLIIAVALAVLGLCWLLVARKLQRGRPWARLTVLVLSLAGAAVAVYLSGLRHDPRLLGAAALPVMYAMLLSTEAARSWFRDDGL</sequence>
<name>A0ABP9RL19_9ACTN</name>
<comment type="caution">
    <text evidence="2">The sequence shown here is derived from an EMBL/GenBank/DDBJ whole genome shotgun (WGS) entry which is preliminary data.</text>
</comment>
<reference evidence="3" key="1">
    <citation type="journal article" date="2019" name="Int. J. Syst. Evol. Microbiol.">
        <title>The Global Catalogue of Microorganisms (GCM) 10K type strain sequencing project: providing services to taxonomists for standard genome sequencing and annotation.</title>
        <authorList>
            <consortium name="The Broad Institute Genomics Platform"/>
            <consortium name="The Broad Institute Genome Sequencing Center for Infectious Disease"/>
            <person name="Wu L."/>
            <person name="Ma J."/>
        </authorList>
    </citation>
    <scope>NUCLEOTIDE SEQUENCE [LARGE SCALE GENOMIC DNA]</scope>
    <source>
        <strain evidence="3">JCM 18304</strain>
    </source>
</reference>
<accession>A0ABP9RL19</accession>
<dbReference type="Proteomes" id="UP001501570">
    <property type="component" value="Unassembled WGS sequence"/>
</dbReference>
<keyword evidence="1" id="KW-1133">Transmembrane helix</keyword>
<keyword evidence="3" id="KW-1185">Reference proteome</keyword>
<feature type="transmembrane region" description="Helical" evidence="1">
    <location>
        <begin position="104"/>
        <end position="123"/>
    </location>
</feature>
<dbReference type="RefSeq" id="WP_345626673.1">
    <property type="nucleotide sequence ID" value="NZ_BAABJQ010000003.1"/>
</dbReference>
<evidence type="ECO:0000313" key="2">
    <source>
        <dbReference type="EMBL" id="GAA5179881.1"/>
    </source>
</evidence>
<gene>
    <name evidence="2" type="ORF">GCM10023322_10890</name>
</gene>
<organism evidence="2 3">
    <name type="scientific">Rugosimonospora acidiphila</name>
    <dbReference type="NCBI Taxonomy" id="556531"/>
    <lineage>
        <taxon>Bacteria</taxon>
        <taxon>Bacillati</taxon>
        <taxon>Actinomycetota</taxon>
        <taxon>Actinomycetes</taxon>
        <taxon>Micromonosporales</taxon>
        <taxon>Micromonosporaceae</taxon>
        <taxon>Rugosimonospora</taxon>
    </lineage>
</organism>
<feature type="transmembrane region" description="Helical" evidence="1">
    <location>
        <begin position="27"/>
        <end position="50"/>
    </location>
</feature>
<evidence type="ECO:0000313" key="3">
    <source>
        <dbReference type="Proteomes" id="UP001501570"/>
    </source>
</evidence>
<evidence type="ECO:0000256" key="1">
    <source>
        <dbReference type="SAM" id="Phobius"/>
    </source>
</evidence>
<dbReference type="EMBL" id="BAABJQ010000003">
    <property type="protein sequence ID" value="GAA5179881.1"/>
    <property type="molecule type" value="Genomic_DNA"/>
</dbReference>
<keyword evidence="1" id="KW-0812">Transmembrane</keyword>
<protein>
    <submittedName>
        <fullName evidence="2">Uncharacterized protein</fullName>
    </submittedName>
</protein>
<keyword evidence="1" id="KW-0472">Membrane</keyword>
<proteinExistence type="predicted"/>
<feature type="transmembrane region" description="Helical" evidence="1">
    <location>
        <begin position="70"/>
        <end position="92"/>
    </location>
</feature>